<feature type="transmembrane region" description="Helical" evidence="1">
    <location>
        <begin position="6"/>
        <end position="25"/>
    </location>
</feature>
<dbReference type="KEGG" id="pseo:OM33_19410"/>
<keyword evidence="1" id="KW-1133">Transmembrane helix</keyword>
<evidence type="ECO:0000313" key="2">
    <source>
        <dbReference type="EMBL" id="AIY67225.1"/>
    </source>
</evidence>
<keyword evidence="3" id="KW-1185">Reference proteome</keyword>
<dbReference type="Proteomes" id="UP000030341">
    <property type="component" value="Chromosome 2"/>
</dbReference>
<gene>
    <name evidence="2" type="ORF">OM33_19410</name>
</gene>
<dbReference type="OrthoDB" id="6388324at2"/>
<sequence length="75" mass="8811">MVQAITLFVLVLLWLFLMLLCWKMIGWAKRRKTSAVVFGALVHMVLPDPKIEQTMTIVREQKEEKIQPSNKQKEK</sequence>
<keyword evidence="1" id="KW-0472">Membrane</keyword>
<dbReference type="AlphaFoldDB" id="A0A0A7EKL6"/>
<dbReference type="HOGENOM" id="CLU_2668373_0_0_6"/>
<dbReference type="eggNOG" id="ENOG50345Q0">
    <property type="taxonomic scope" value="Bacteria"/>
</dbReference>
<proteinExistence type="predicted"/>
<protein>
    <submittedName>
        <fullName evidence="2">Uncharacterized protein</fullName>
    </submittedName>
</protein>
<keyword evidence="1" id="KW-0812">Transmembrane</keyword>
<evidence type="ECO:0000256" key="1">
    <source>
        <dbReference type="SAM" id="Phobius"/>
    </source>
</evidence>
<reference evidence="2 3" key="1">
    <citation type="submission" date="2014-11" db="EMBL/GenBank/DDBJ databases">
        <title>Complete Genome Sequence of Pseudoalteromonas sp. Strain OCN003 Isolated from Kaneohe Bay, Oahu, Hawaii.</title>
        <authorList>
            <person name="Beurmann S."/>
            <person name="Videau P."/>
            <person name="Ushijima B."/>
            <person name="Smith A.M."/>
            <person name="Aeby G.S."/>
            <person name="Callahan S.M."/>
            <person name="Belcaid M."/>
        </authorList>
    </citation>
    <scope>NUCLEOTIDE SEQUENCE [LARGE SCALE GENOMIC DNA]</scope>
    <source>
        <strain evidence="2 3">OCN003</strain>
    </source>
</reference>
<name>A0A0A7EKL6_9GAMM</name>
<evidence type="ECO:0000313" key="3">
    <source>
        <dbReference type="Proteomes" id="UP000030341"/>
    </source>
</evidence>
<dbReference type="RefSeq" id="WP_040136036.1">
    <property type="nucleotide sequence ID" value="NZ_CP009889.1"/>
</dbReference>
<dbReference type="EMBL" id="CP009889">
    <property type="protein sequence ID" value="AIY67225.1"/>
    <property type="molecule type" value="Genomic_DNA"/>
</dbReference>
<accession>A0A0A7EKL6</accession>
<organism evidence="2 3">
    <name type="scientific">Pseudoalteromonas piratica</name>
    <dbReference type="NCBI Taxonomy" id="1348114"/>
    <lineage>
        <taxon>Bacteria</taxon>
        <taxon>Pseudomonadati</taxon>
        <taxon>Pseudomonadota</taxon>
        <taxon>Gammaproteobacteria</taxon>
        <taxon>Alteromonadales</taxon>
        <taxon>Pseudoalteromonadaceae</taxon>
        <taxon>Pseudoalteromonas</taxon>
    </lineage>
</organism>
<dbReference type="STRING" id="1348114.OM33_19410"/>